<name>A0A1D1W1V9_RAMVA</name>
<dbReference type="EMBL" id="BDGG01000011">
    <property type="protein sequence ID" value="GAV04879.1"/>
    <property type="molecule type" value="Genomic_DNA"/>
</dbReference>
<keyword evidence="3" id="KW-1185">Reference proteome</keyword>
<sequence>MGYFSFNVLLVCLMALAVTSTFGQMGYYGNQMYSGYNSSLGLGVNRFGNYGTSMASTA</sequence>
<keyword evidence="1" id="KW-0732">Signal</keyword>
<evidence type="ECO:0000313" key="2">
    <source>
        <dbReference type="EMBL" id="GAV04879.1"/>
    </source>
</evidence>
<gene>
    <name evidence="2" type="primary">RvY_15087</name>
    <name evidence="2" type="synonym">RvY_15087.2</name>
    <name evidence="2" type="ORF">RvY_15087-2</name>
</gene>
<evidence type="ECO:0000256" key="1">
    <source>
        <dbReference type="SAM" id="SignalP"/>
    </source>
</evidence>
<feature type="chain" id="PRO_5008899109" evidence="1">
    <location>
        <begin position="24"/>
        <end position="58"/>
    </location>
</feature>
<dbReference type="AlphaFoldDB" id="A0A1D1W1V9"/>
<accession>A0A1D1W1V9</accession>
<feature type="signal peptide" evidence="1">
    <location>
        <begin position="1"/>
        <end position="23"/>
    </location>
</feature>
<protein>
    <submittedName>
        <fullName evidence="2">Uncharacterized protein</fullName>
    </submittedName>
</protein>
<dbReference type="Proteomes" id="UP000186922">
    <property type="component" value="Unassembled WGS sequence"/>
</dbReference>
<evidence type="ECO:0000313" key="3">
    <source>
        <dbReference type="Proteomes" id="UP000186922"/>
    </source>
</evidence>
<reference evidence="2 3" key="1">
    <citation type="journal article" date="2016" name="Nat. Commun.">
        <title>Extremotolerant tardigrade genome and improved radiotolerance of human cultured cells by tardigrade-unique protein.</title>
        <authorList>
            <person name="Hashimoto T."/>
            <person name="Horikawa D.D."/>
            <person name="Saito Y."/>
            <person name="Kuwahara H."/>
            <person name="Kozuka-Hata H."/>
            <person name="Shin-I T."/>
            <person name="Minakuchi Y."/>
            <person name="Ohishi K."/>
            <person name="Motoyama A."/>
            <person name="Aizu T."/>
            <person name="Enomoto A."/>
            <person name="Kondo K."/>
            <person name="Tanaka S."/>
            <person name="Hara Y."/>
            <person name="Koshikawa S."/>
            <person name="Sagara H."/>
            <person name="Miura T."/>
            <person name="Yokobori S."/>
            <person name="Miyagawa K."/>
            <person name="Suzuki Y."/>
            <person name="Kubo T."/>
            <person name="Oyama M."/>
            <person name="Kohara Y."/>
            <person name="Fujiyama A."/>
            <person name="Arakawa K."/>
            <person name="Katayama T."/>
            <person name="Toyoda A."/>
            <person name="Kunieda T."/>
        </authorList>
    </citation>
    <scope>NUCLEOTIDE SEQUENCE [LARGE SCALE GENOMIC DNA]</scope>
    <source>
        <strain evidence="2 3">YOKOZUNA-1</strain>
    </source>
</reference>
<proteinExistence type="predicted"/>
<organism evidence="2 3">
    <name type="scientific">Ramazzottius varieornatus</name>
    <name type="common">Water bear</name>
    <name type="synonym">Tardigrade</name>
    <dbReference type="NCBI Taxonomy" id="947166"/>
    <lineage>
        <taxon>Eukaryota</taxon>
        <taxon>Metazoa</taxon>
        <taxon>Ecdysozoa</taxon>
        <taxon>Tardigrada</taxon>
        <taxon>Eutardigrada</taxon>
        <taxon>Parachela</taxon>
        <taxon>Hypsibioidea</taxon>
        <taxon>Ramazzottiidae</taxon>
        <taxon>Ramazzottius</taxon>
    </lineage>
</organism>
<comment type="caution">
    <text evidence="2">The sequence shown here is derived from an EMBL/GenBank/DDBJ whole genome shotgun (WGS) entry which is preliminary data.</text>
</comment>